<organism evidence="2 3">
    <name type="scientific">Geobacter argillaceus</name>
    <dbReference type="NCBI Taxonomy" id="345631"/>
    <lineage>
        <taxon>Bacteria</taxon>
        <taxon>Pseudomonadati</taxon>
        <taxon>Thermodesulfobacteriota</taxon>
        <taxon>Desulfuromonadia</taxon>
        <taxon>Geobacterales</taxon>
        <taxon>Geobacteraceae</taxon>
        <taxon>Geobacter</taxon>
    </lineage>
</organism>
<name>A0A562VPE1_9BACT</name>
<dbReference type="EMBL" id="VLLN01000007">
    <property type="protein sequence ID" value="TWJ19750.1"/>
    <property type="molecule type" value="Genomic_DNA"/>
</dbReference>
<protein>
    <submittedName>
        <fullName evidence="2">Cytochrome c</fullName>
    </submittedName>
</protein>
<dbReference type="RefSeq" id="WP_145020753.1">
    <property type="nucleotide sequence ID" value="NZ_VLLN01000007.1"/>
</dbReference>
<evidence type="ECO:0000313" key="3">
    <source>
        <dbReference type="Proteomes" id="UP000319449"/>
    </source>
</evidence>
<keyword evidence="1" id="KW-0732">Signal</keyword>
<dbReference type="GO" id="GO:0022900">
    <property type="term" value="P:electron transport chain"/>
    <property type="evidence" value="ECO:0007669"/>
    <property type="project" value="InterPro"/>
</dbReference>
<feature type="signal peptide" evidence="1">
    <location>
        <begin position="1"/>
        <end position="25"/>
    </location>
</feature>
<dbReference type="Proteomes" id="UP000319449">
    <property type="component" value="Unassembled WGS sequence"/>
</dbReference>
<comment type="caution">
    <text evidence="2">The sequence shown here is derived from an EMBL/GenBank/DDBJ whole genome shotgun (WGS) entry which is preliminary data.</text>
</comment>
<accession>A0A562VPE1</accession>
<feature type="chain" id="PRO_5021853257" evidence="1">
    <location>
        <begin position="26"/>
        <end position="140"/>
    </location>
</feature>
<reference evidence="2 3" key="1">
    <citation type="submission" date="2019-07" db="EMBL/GenBank/DDBJ databases">
        <title>Genomic Encyclopedia of Archaeal and Bacterial Type Strains, Phase II (KMG-II): from individual species to whole genera.</title>
        <authorList>
            <person name="Goeker M."/>
        </authorList>
    </citation>
    <scope>NUCLEOTIDE SEQUENCE [LARGE SCALE GENOMIC DNA]</scope>
    <source>
        <strain evidence="2 3">ATCC BAA-1139</strain>
    </source>
</reference>
<dbReference type="Pfam" id="PF01322">
    <property type="entry name" value="Cytochrom_C_2"/>
    <property type="match status" value="1"/>
</dbReference>
<dbReference type="OrthoDB" id="5397716at2"/>
<evidence type="ECO:0000313" key="2">
    <source>
        <dbReference type="EMBL" id="TWJ19750.1"/>
    </source>
</evidence>
<dbReference type="InterPro" id="IPR010980">
    <property type="entry name" value="Cyt_c/b562"/>
</dbReference>
<dbReference type="PROSITE" id="PS51009">
    <property type="entry name" value="CYTCII"/>
    <property type="match status" value="1"/>
</dbReference>
<dbReference type="GO" id="GO:0020037">
    <property type="term" value="F:heme binding"/>
    <property type="evidence" value="ECO:0007669"/>
    <property type="project" value="InterPro"/>
</dbReference>
<proteinExistence type="predicted"/>
<dbReference type="InterPro" id="IPR002321">
    <property type="entry name" value="Cyt_c_II"/>
</dbReference>
<dbReference type="Gene3D" id="1.20.120.10">
    <property type="entry name" value="Cytochrome c/b562"/>
    <property type="match status" value="1"/>
</dbReference>
<keyword evidence="3" id="KW-1185">Reference proteome</keyword>
<dbReference type="AlphaFoldDB" id="A0A562VPE1"/>
<dbReference type="GO" id="GO:0005506">
    <property type="term" value="F:iron ion binding"/>
    <property type="evidence" value="ECO:0007669"/>
    <property type="project" value="InterPro"/>
</dbReference>
<dbReference type="SUPFAM" id="SSF47175">
    <property type="entry name" value="Cytochromes"/>
    <property type="match status" value="1"/>
</dbReference>
<dbReference type="GO" id="GO:0009055">
    <property type="term" value="F:electron transfer activity"/>
    <property type="evidence" value="ECO:0007669"/>
    <property type="project" value="InterPro"/>
</dbReference>
<evidence type="ECO:0000256" key="1">
    <source>
        <dbReference type="SAM" id="SignalP"/>
    </source>
</evidence>
<gene>
    <name evidence="2" type="ORF">JN12_01551</name>
</gene>
<sequence length="140" mass="15257">MRKLVKFTMSLGAVVLLQGAIAASAHDMGGHMDAQMKKLHAMMPVFSVASAELESAINKGDADTAKIRADRILAAIPELKKSKPHKHVKERKKFVALATKLEENVMITADQVKKGNFAEAKAAFKKVEEVCAACHAKFRD</sequence>